<dbReference type="RefSeq" id="WP_095309275.1">
    <property type="nucleotide sequence ID" value="NZ_JBHTNL010000005.1"/>
</dbReference>
<dbReference type="Proteomes" id="UP000285456">
    <property type="component" value="Unassembled WGS sequence"/>
</dbReference>
<accession>A0A417YM25</accession>
<dbReference type="Pfam" id="PF01425">
    <property type="entry name" value="Amidase"/>
    <property type="match status" value="1"/>
</dbReference>
<evidence type="ECO:0000259" key="1">
    <source>
        <dbReference type="Pfam" id="PF01425"/>
    </source>
</evidence>
<protein>
    <submittedName>
        <fullName evidence="2">Amidase</fullName>
    </submittedName>
</protein>
<dbReference type="InterPro" id="IPR023631">
    <property type="entry name" value="Amidase_dom"/>
</dbReference>
<organism evidence="2 3">
    <name type="scientific">Oceanobacillus profundus</name>
    <dbReference type="NCBI Taxonomy" id="372463"/>
    <lineage>
        <taxon>Bacteria</taxon>
        <taxon>Bacillati</taxon>
        <taxon>Bacillota</taxon>
        <taxon>Bacilli</taxon>
        <taxon>Bacillales</taxon>
        <taxon>Bacillaceae</taxon>
        <taxon>Oceanobacillus</taxon>
    </lineage>
</organism>
<gene>
    <name evidence="2" type="ORF">D1B32_05150</name>
</gene>
<dbReference type="EMBL" id="QWEH01000002">
    <property type="protein sequence ID" value="RHW34546.1"/>
    <property type="molecule type" value="Genomic_DNA"/>
</dbReference>
<reference evidence="2 3" key="1">
    <citation type="journal article" date="2007" name="Int. J. Syst. Evol. Microbiol.">
        <title>Oceanobacillus profundus sp. nov., isolated from a deep-sea sediment core.</title>
        <authorList>
            <person name="Kim Y.G."/>
            <person name="Choi D.H."/>
            <person name="Hyun S."/>
            <person name="Cho B.C."/>
        </authorList>
    </citation>
    <scope>NUCLEOTIDE SEQUENCE [LARGE SCALE GENOMIC DNA]</scope>
    <source>
        <strain evidence="2 3">DSM 18246</strain>
    </source>
</reference>
<dbReference type="InterPro" id="IPR020556">
    <property type="entry name" value="Amidase_CS"/>
</dbReference>
<dbReference type="PANTHER" id="PTHR43372:SF4">
    <property type="entry name" value="FATTY-ACID AMIDE HYDROLASE 2"/>
    <property type="match status" value="1"/>
</dbReference>
<dbReference type="PROSITE" id="PS00571">
    <property type="entry name" value="AMIDASES"/>
    <property type="match status" value="1"/>
</dbReference>
<feature type="domain" description="Amidase" evidence="1">
    <location>
        <begin position="27"/>
        <end position="453"/>
    </location>
</feature>
<dbReference type="SUPFAM" id="SSF75304">
    <property type="entry name" value="Amidase signature (AS) enzymes"/>
    <property type="match status" value="1"/>
</dbReference>
<evidence type="ECO:0000313" key="3">
    <source>
        <dbReference type="Proteomes" id="UP000285456"/>
    </source>
</evidence>
<name>A0A417YM25_9BACI</name>
<dbReference type="OrthoDB" id="9811471at2"/>
<proteinExistence type="predicted"/>
<dbReference type="AlphaFoldDB" id="A0A417YM25"/>
<sequence>MKESQLVAMDATSIAGAIQNKQITSKEVVSTYIAHILKTNPNINAMVEDRFEAALYEANELDQMLARGEVIGPLHGVPISVKESLHVAEMKTTGGLEHRQDLISREDAEVVGRLKKAGAIILGKTNTPALCFCQETDNKLYGRTNNPWDLNRTAGGSSGGEGALLAVGGAAAGIGSDIGGSIRFPAHFNGIIGFKPGMFTISNDGHFPAVMHDLQARMLTIGPMGKSVQDMRLLYKVLSGVSLELKPLNRFRMEILPSTIDYPLSEKTKHILNQTELFLEKTFSTKQSSPPYFRDSALIWQEILSMEGSKLIEQEAYNNDRSNVYTSFFKEKLTQRTKVHPYLSWAIMGAKMFRPSRKRIREVETIIEQGDELLKAYLKNRLLIFPVYHSGALPHGQVFKEIFSIRKTFLQHMPYVAYANVWGLPALTIPVGTDENNMPISIQIMSAIGNEDAIFRLGRLIEKKFRGYMLCNNEVAQSFL</sequence>
<dbReference type="InterPro" id="IPR052739">
    <property type="entry name" value="FAAH2"/>
</dbReference>
<dbReference type="GO" id="GO:0012505">
    <property type="term" value="C:endomembrane system"/>
    <property type="evidence" value="ECO:0007669"/>
    <property type="project" value="TreeGrafter"/>
</dbReference>
<dbReference type="PANTHER" id="PTHR43372">
    <property type="entry name" value="FATTY-ACID AMIDE HYDROLASE"/>
    <property type="match status" value="1"/>
</dbReference>
<keyword evidence="3" id="KW-1185">Reference proteome</keyword>
<dbReference type="InterPro" id="IPR036928">
    <property type="entry name" value="AS_sf"/>
</dbReference>
<evidence type="ECO:0000313" key="2">
    <source>
        <dbReference type="EMBL" id="RHW34546.1"/>
    </source>
</evidence>
<dbReference type="Gene3D" id="3.90.1300.10">
    <property type="entry name" value="Amidase signature (AS) domain"/>
    <property type="match status" value="1"/>
</dbReference>
<comment type="caution">
    <text evidence="2">The sequence shown here is derived from an EMBL/GenBank/DDBJ whole genome shotgun (WGS) entry which is preliminary data.</text>
</comment>